<evidence type="ECO:0000313" key="8">
    <source>
        <dbReference type="Proteomes" id="UP000694397"/>
    </source>
</evidence>
<dbReference type="Ensembl" id="ENSSFOT00015037064.2">
    <property type="protein sequence ID" value="ENSSFOP00015036669.2"/>
    <property type="gene ID" value="ENSSFOG00015023313.2"/>
</dbReference>
<reference evidence="7" key="3">
    <citation type="submission" date="2025-09" db="UniProtKB">
        <authorList>
            <consortium name="Ensembl"/>
        </authorList>
    </citation>
    <scope>IDENTIFICATION</scope>
</reference>
<feature type="region of interest" description="Disordered" evidence="4">
    <location>
        <begin position="56"/>
        <end position="76"/>
    </location>
</feature>
<dbReference type="InterPro" id="IPR001073">
    <property type="entry name" value="C1q_dom"/>
</dbReference>
<dbReference type="SMART" id="SM00110">
    <property type="entry name" value="C1Q"/>
    <property type="match status" value="1"/>
</dbReference>
<reference evidence="7" key="2">
    <citation type="submission" date="2025-08" db="UniProtKB">
        <authorList>
            <consortium name="Ensembl"/>
        </authorList>
    </citation>
    <scope>IDENTIFICATION</scope>
</reference>
<keyword evidence="2" id="KW-0964">Secreted</keyword>
<organism evidence="7 8">
    <name type="scientific">Scleropages formosus</name>
    <name type="common">Asian bonytongue</name>
    <name type="synonym">Osteoglossum formosum</name>
    <dbReference type="NCBI Taxonomy" id="113540"/>
    <lineage>
        <taxon>Eukaryota</taxon>
        <taxon>Metazoa</taxon>
        <taxon>Chordata</taxon>
        <taxon>Craniata</taxon>
        <taxon>Vertebrata</taxon>
        <taxon>Euteleostomi</taxon>
        <taxon>Actinopterygii</taxon>
        <taxon>Neopterygii</taxon>
        <taxon>Teleostei</taxon>
        <taxon>Osteoglossocephala</taxon>
        <taxon>Osteoglossomorpha</taxon>
        <taxon>Osteoglossiformes</taxon>
        <taxon>Osteoglossidae</taxon>
        <taxon>Scleropages</taxon>
    </lineage>
</organism>
<dbReference type="InterPro" id="IPR050822">
    <property type="entry name" value="Cerebellin_Synaptic_Org"/>
</dbReference>
<accession>A0A8C9SQP3</accession>
<evidence type="ECO:0000313" key="7">
    <source>
        <dbReference type="Ensembl" id="ENSSFOP00015036669.2"/>
    </source>
</evidence>
<dbReference type="Proteomes" id="UP000694397">
    <property type="component" value="Chromosome 8"/>
</dbReference>
<dbReference type="PANTHER" id="PTHR22923">
    <property type="entry name" value="CEREBELLIN-RELATED"/>
    <property type="match status" value="1"/>
</dbReference>
<dbReference type="Pfam" id="PF00386">
    <property type="entry name" value="C1q"/>
    <property type="match status" value="1"/>
</dbReference>
<keyword evidence="3 5" id="KW-0732">Signal</keyword>
<dbReference type="PANTHER" id="PTHR22923:SF102">
    <property type="entry name" value="CEREBELLIN 13-RELATED"/>
    <property type="match status" value="1"/>
</dbReference>
<evidence type="ECO:0000259" key="6">
    <source>
        <dbReference type="PROSITE" id="PS50871"/>
    </source>
</evidence>
<feature type="chain" id="PRO_5034236051" description="C1q domain-containing protein" evidence="5">
    <location>
        <begin position="25"/>
        <end position="229"/>
    </location>
</feature>
<feature type="signal peptide" evidence="5">
    <location>
        <begin position="1"/>
        <end position="24"/>
    </location>
</feature>
<dbReference type="Gene3D" id="2.60.120.40">
    <property type="match status" value="1"/>
</dbReference>
<comment type="subcellular location">
    <subcellularLocation>
        <location evidence="1">Secreted</location>
    </subcellularLocation>
</comment>
<dbReference type="GeneTree" id="ENSGT00940000163520"/>
<dbReference type="GO" id="GO:0005576">
    <property type="term" value="C:extracellular region"/>
    <property type="evidence" value="ECO:0007669"/>
    <property type="project" value="UniProtKB-SubCell"/>
</dbReference>
<name>A0A8C9SQP3_SCLFO</name>
<evidence type="ECO:0000256" key="4">
    <source>
        <dbReference type="SAM" id="MobiDB-lite"/>
    </source>
</evidence>
<protein>
    <recommendedName>
        <fullName evidence="6">C1q domain-containing protein</fullName>
    </recommendedName>
</protein>
<evidence type="ECO:0000256" key="3">
    <source>
        <dbReference type="ARBA" id="ARBA00022729"/>
    </source>
</evidence>
<proteinExistence type="predicted"/>
<feature type="domain" description="C1q" evidence="6">
    <location>
        <begin position="98"/>
        <end position="229"/>
    </location>
</feature>
<dbReference type="PRINTS" id="PR00007">
    <property type="entry name" value="COMPLEMNTC1Q"/>
</dbReference>
<sequence>MGAGWATALLSACAALLFGQQGKASESVAEVEKSSCCQQCLFLELQQLKVRAEQLENERRGTAPSPSPEISEETQSGTRLRKAICTSGLTGVIILLVAAFPKVAFSAALRVSGSGNTGPFQTNTALKYENVFTNFGSSYNPSTGVFMAMVKGVYYFHFTAFSIISGGASTNVVLMKNGERSVSIASSAAVLQLEAGDNVHVQLMAGTLVYDDMGYYNSFSGFLLFPITP</sequence>
<dbReference type="PROSITE" id="PS50871">
    <property type="entry name" value="C1Q"/>
    <property type="match status" value="1"/>
</dbReference>
<evidence type="ECO:0000256" key="2">
    <source>
        <dbReference type="ARBA" id="ARBA00022525"/>
    </source>
</evidence>
<evidence type="ECO:0000256" key="5">
    <source>
        <dbReference type="SAM" id="SignalP"/>
    </source>
</evidence>
<dbReference type="InterPro" id="IPR008983">
    <property type="entry name" value="Tumour_necrosis_fac-like_dom"/>
</dbReference>
<reference evidence="7 8" key="1">
    <citation type="submission" date="2019-04" db="EMBL/GenBank/DDBJ databases">
        <authorList>
            <consortium name="Wellcome Sanger Institute Data Sharing"/>
        </authorList>
    </citation>
    <scope>NUCLEOTIDE SEQUENCE [LARGE SCALE GENOMIC DNA]</scope>
</reference>
<evidence type="ECO:0000256" key="1">
    <source>
        <dbReference type="ARBA" id="ARBA00004613"/>
    </source>
</evidence>
<keyword evidence="8" id="KW-1185">Reference proteome</keyword>
<dbReference type="AlphaFoldDB" id="A0A8C9SQP3"/>
<dbReference type="OrthoDB" id="10070467at2759"/>
<dbReference type="SUPFAM" id="SSF49842">
    <property type="entry name" value="TNF-like"/>
    <property type="match status" value="1"/>
</dbReference>